<dbReference type="Gene3D" id="1.10.101.10">
    <property type="entry name" value="PGBD-like superfamily/PGBD"/>
    <property type="match status" value="1"/>
</dbReference>
<dbReference type="GO" id="GO:0005507">
    <property type="term" value="F:copper ion binding"/>
    <property type="evidence" value="ECO:0007669"/>
    <property type="project" value="InterPro"/>
</dbReference>
<dbReference type="Pfam" id="PF01471">
    <property type="entry name" value="PG_binding_1"/>
    <property type="match status" value="1"/>
</dbReference>
<feature type="domain" description="PKD" evidence="3">
    <location>
        <begin position="249"/>
        <end position="334"/>
    </location>
</feature>
<dbReference type="Gene3D" id="2.60.40.420">
    <property type="entry name" value="Cupredoxins - blue copper proteins"/>
    <property type="match status" value="1"/>
</dbReference>
<evidence type="ECO:0000259" key="3">
    <source>
        <dbReference type="PROSITE" id="PS50093"/>
    </source>
</evidence>
<dbReference type="InterPro" id="IPR000601">
    <property type="entry name" value="PKD_dom"/>
</dbReference>
<dbReference type="AlphaFoldDB" id="A0A1F6CPS1"/>
<comment type="caution">
    <text evidence="4">The sequence shown here is derived from an EMBL/GenBank/DDBJ whole genome shotgun (WGS) entry which is preliminary data.</text>
</comment>
<dbReference type="InterPro" id="IPR008972">
    <property type="entry name" value="Cupredoxin"/>
</dbReference>
<evidence type="ECO:0000313" key="5">
    <source>
        <dbReference type="Proteomes" id="UP000178370"/>
    </source>
</evidence>
<name>A0A1F6CPS1_9BACT</name>
<dbReference type="PANTHER" id="PTHR36507:SF1">
    <property type="entry name" value="BLL1555 PROTEIN"/>
    <property type="match status" value="1"/>
</dbReference>
<sequence length="548" mass="56256">MTDSAFTPKNITINAGDTIRWVNNGAMPHTATEDSGKFDSGNIAPGQSFAATFNTAGTYSYYCKLHGGPGGVGMAGTITIVAPNTGTQTNTNTVVNTNTNTNTNTSASGLQAQAQVLLNQIALLKQQLGVSTAAAPGTVALDSSSCPLIGRSLRKGVSGDDVRRLQQFLARDPSIYPEAIASGYYGALTEKAVQRWQVKYNIVSSGSPSTTGYGVVGPRTAAAIALLCTTGSYGGVPGPTTPPPVGGFITVTPISGNSPLLVNVTATVNTTRSCAGATYTLEYGDGTRAEQIMVPTGNCGELSQTYPHTYAYGGTYQIKLSAGSHQTSATVTVNGPPPPQFTPNLPRETFSATPTSGSAPLTVTFAGIVNSNDAGFCAGGCASTLDFGDGSLTSINLPASVGGWLNYSVQHTYVQSGGFRATLYQGGAGPSQPIVGAVTIIVGAGTTQPPTSTTTPDTYAYSPPTITSAGEGSLTFSTSFDLPSACTGYTFSWGDGSAEEIQNDSSSCAQSPSLKTFQHTYANTGDFTLVLKRGPTLGRVDDISLTIR</sequence>
<dbReference type="STRING" id="1798482.A2763_01190"/>
<evidence type="ECO:0000256" key="1">
    <source>
        <dbReference type="ARBA" id="ARBA00022723"/>
    </source>
</evidence>
<keyword evidence="2" id="KW-0186">Copper</keyword>
<dbReference type="InterPro" id="IPR036366">
    <property type="entry name" value="PGBDSf"/>
</dbReference>
<dbReference type="Gene3D" id="2.60.40.10">
    <property type="entry name" value="Immunoglobulins"/>
    <property type="match status" value="3"/>
</dbReference>
<dbReference type="GO" id="GO:0009055">
    <property type="term" value="F:electron transfer activity"/>
    <property type="evidence" value="ECO:0007669"/>
    <property type="project" value="InterPro"/>
</dbReference>
<dbReference type="SUPFAM" id="SSF47090">
    <property type="entry name" value="PGBD-like"/>
    <property type="match status" value="1"/>
</dbReference>
<protein>
    <recommendedName>
        <fullName evidence="3">PKD domain-containing protein</fullName>
    </recommendedName>
</protein>
<reference evidence="4 5" key="1">
    <citation type="journal article" date="2016" name="Nat. Commun.">
        <title>Thousands of microbial genomes shed light on interconnected biogeochemical processes in an aquifer system.</title>
        <authorList>
            <person name="Anantharaman K."/>
            <person name="Brown C.T."/>
            <person name="Hug L.A."/>
            <person name="Sharon I."/>
            <person name="Castelle C.J."/>
            <person name="Probst A.J."/>
            <person name="Thomas B.C."/>
            <person name="Singh A."/>
            <person name="Wilkins M.J."/>
            <person name="Karaoz U."/>
            <person name="Brodie E.L."/>
            <person name="Williams K.H."/>
            <person name="Hubbard S.S."/>
            <person name="Banfield J.F."/>
        </authorList>
    </citation>
    <scope>NUCLEOTIDE SEQUENCE [LARGE SCALE GENOMIC DNA]</scope>
</reference>
<dbReference type="InterPro" id="IPR000923">
    <property type="entry name" value="BlueCu_1"/>
</dbReference>
<dbReference type="PANTHER" id="PTHR36507">
    <property type="entry name" value="BLL1555 PROTEIN"/>
    <property type="match status" value="1"/>
</dbReference>
<accession>A0A1F6CPS1</accession>
<evidence type="ECO:0000256" key="2">
    <source>
        <dbReference type="ARBA" id="ARBA00023008"/>
    </source>
</evidence>
<dbReference type="InterPro" id="IPR013783">
    <property type="entry name" value="Ig-like_fold"/>
</dbReference>
<dbReference type="InterPro" id="IPR052721">
    <property type="entry name" value="ET_Amicyanin"/>
</dbReference>
<dbReference type="PROSITE" id="PS50093">
    <property type="entry name" value="PKD"/>
    <property type="match status" value="1"/>
</dbReference>
<organism evidence="4 5">
    <name type="scientific">Candidatus Kaiserbacteria bacterium RIFCSPHIGHO2_01_FULL_54_36</name>
    <dbReference type="NCBI Taxonomy" id="1798482"/>
    <lineage>
        <taxon>Bacteria</taxon>
        <taxon>Candidatus Kaiseribacteriota</taxon>
    </lineage>
</organism>
<dbReference type="Pfam" id="PF00127">
    <property type="entry name" value="Copper-bind"/>
    <property type="match status" value="1"/>
</dbReference>
<dbReference type="SUPFAM" id="SSF49503">
    <property type="entry name" value="Cupredoxins"/>
    <property type="match status" value="1"/>
</dbReference>
<dbReference type="InterPro" id="IPR035986">
    <property type="entry name" value="PKD_dom_sf"/>
</dbReference>
<dbReference type="Proteomes" id="UP000178370">
    <property type="component" value="Unassembled WGS sequence"/>
</dbReference>
<proteinExistence type="predicted"/>
<dbReference type="InterPro" id="IPR002477">
    <property type="entry name" value="Peptidoglycan-bd-like"/>
</dbReference>
<keyword evidence="1" id="KW-0479">Metal-binding</keyword>
<evidence type="ECO:0000313" key="4">
    <source>
        <dbReference type="EMBL" id="OGG51153.1"/>
    </source>
</evidence>
<dbReference type="SUPFAM" id="SSF49299">
    <property type="entry name" value="PKD domain"/>
    <property type="match status" value="2"/>
</dbReference>
<gene>
    <name evidence="4" type="ORF">A2763_01190</name>
</gene>
<dbReference type="EMBL" id="MFKV01000001">
    <property type="protein sequence ID" value="OGG51153.1"/>
    <property type="molecule type" value="Genomic_DNA"/>
</dbReference>
<dbReference type="InterPro" id="IPR036365">
    <property type="entry name" value="PGBD-like_sf"/>
</dbReference>